<dbReference type="PANTHER" id="PTHR22777:SF32">
    <property type="entry name" value="UPF0053 INNER MEMBRANE PROTEIN YFJD"/>
    <property type="match status" value="1"/>
</dbReference>
<evidence type="ECO:0000313" key="14">
    <source>
        <dbReference type="EMBL" id="MDG4945671.1"/>
    </source>
</evidence>
<dbReference type="FunFam" id="3.10.580.10:FF:000002">
    <property type="entry name" value="Magnesium/cobalt efflux protein CorC"/>
    <property type="match status" value="1"/>
</dbReference>
<keyword evidence="3" id="KW-1003">Cell membrane</keyword>
<feature type="transmembrane region" description="Helical" evidence="11">
    <location>
        <begin position="76"/>
        <end position="98"/>
    </location>
</feature>
<dbReference type="SUPFAM" id="SSF56176">
    <property type="entry name" value="FAD-binding/transporter-associated domain-like"/>
    <property type="match status" value="1"/>
</dbReference>
<dbReference type="Pfam" id="PF00571">
    <property type="entry name" value="CBS"/>
    <property type="match status" value="2"/>
</dbReference>
<comment type="similarity">
    <text evidence="2">Belongs to the UPF0053 family.</text>
</comment>
<evidence type="ECO:0000256" key="9">
    <source>
        <dbReference type="PROSITE-ProRule" id="PRU00703"/>
    </source>
</evidence>
<dbReference type="InterPro" id="IPR036318">
    <property type="entry name" value="FAD-bd_PCMH-like_sf"/>
</dbReference>
<dbReference type="AlphaFoldDB" id="A0A9X4MZZ4"/>
<dbReference type="GO" id="GO:0050660">
    <property type="term" value="F:flavin adenine dinucleotide binding"/>
    <property type="evidence" value="ECO:0007669"/>
    <property type="project" value="InterPro"/>
</dbReference>
<evidence type="ECO:0000256" key="4">
    <source>
        <dbReference type="ARBA" id="ARBA00022692"/>
    </source>
</evidence>
<keyword evidence="4 10" id="KW-0812">Transmembrane</keyword>
<keyword evidence="5" id="KW-0677">Repeat</keyword>
<evidence type="ECO:0000256" key="11">
    <source>
        <dbReference type="SAM" id="Phobius"/>
    </source>
</evidence>
<evidence type="ECO:0000256" key="5">
    <source>
        <dbReference type="ARBA" id="ARBA00022737"/>
    </source>
</evidence>
<comment type="caution">
    <text evidence="14">The sequence shown here is derived from an EMBL/GenBank/DDBJ whole genome shotgun (WGS) entry which is preliminary data.</text>
</comment>
<dbReference type="Gene3D" id="3.10.580.10">
    <property type="entry name" value="CBS-domain"/>
    <property type="match status" value="1"/>
</dbReference>
<keyword evidence="6 10" id="KW-1133">Transmembrane helix</keyword>
<name>A0A9X4MZZ4_9FLAO</name>
<comment type="subcellular location">
    <subcellularLocation>
        <location evidence="1">Cell membrane</location>
        <topology evidence="1">Multi-pass membrane protein</topology>
    </subcellularLocation>
</comment>
<organism evidence="14 15">
    <name type="scientific">Profundicola chukchiensis</name>
    <dbReference type="NCBI Taxonomy" id="2961959"/>
    <lineage>
        <taxon>Bacteria</taxon>
        <taxon>Pseudomonadati</taxon>
        <taxon>Bacteroidota</taxon>
        <taxon>Flavobacteriia</taxon>
        <taxon>Flavobacteriales</taxon>
        <taxon>Weeksellaceae</taxon>
        <taxon>Profundicola</taxon>
    </lineage>
</organism>
<dbReference type="InterPro" id="IPR019862">
    <property type="entry name" value="Motility-assoc_prot_GldE"/>
</dbReference>
<dbReference type="Gene3D" id="3.30.465.10">
    <property type="match status" value="1"/>
</dbReference>
<dbReference type="PANTHER" id="PTHR22777">
    <property type="entry name" value="HEMOLYSIN-RELATED"/>
    <property type="match status" value="1"/>
</dbReference>
<protein>
    <submittedName>
        <fullName evidence="14">Gliding motility-associated protein GldE</fullName>
    </submittedName>
</protein>
<evidence type="ECO:0000313" key="15">
    <source>
        <dbReference type="Proteomes" id="UP001152599"/>
    </source>
</evidence>
<accession>A0A9X4MZZ4</accession>
<dbReference type="InterPro" id="IPR005170">
    <property type="entry name" value="Transptr-assoc_dom"/>
</dbReference>
<dbReference type="SMART" id="SM01091">
    <property type="entry name" value="CorC_HlyC"/>
    <property type="match status" value="1"/>
</dbReference>
<dbReference type="PROSITE" id="PS51846">
    <property type="entry name" value="CNNM"/>
    <property type="match status" value="1"/>
</dbReference>
<dbReference type="NCBIfam" id="TIGR03520">
    <property type="entry name" value="GldE"/>
    <property type="match status" value="1"/>
</dbReference>
<dbReference type="SMART" id="SM00116">
    <property type="entry name" value="CBS"/>
    <property type="match status" value="2"/>
</dbReference>
<evidence type="ECO:0000256" key="1">
    <source>
        <dbReference type="ARBA" id="ARBA00004651"/>
    </source>
</evidence>
<dbReference type="GO" id="GO:0005886">
    <property type="term" value="C:plasma membrane"/>
    <property type="evidence" value="ECO:0007669"/>
    <property type="project" value="UniProtKB-SubCell"/>
</dbReference>
<dbReference type="SUPFAM" id="SSF54631">
    <property type="entry name" value="CBS-domain pair"/>
    <property type="match status" value="1"/>
</dbReference>
<keyword evidence="15" id="KW-1185">Reference proteome</keyword>
<reference evidence="14" key="1">
    <citation type="submission" date="2022-07" db="EMBL/GenBank/DDBJ databases">
        <title>Description and genome-wide analysis of Profundicola chukchiensis gen. nov., sp. nov., marine bacteria isolated from bottom sediments of the Chukchi Sea.</title>
        <authorList>
            <person name="Romanenko L."/>
            <person name="Otstavnykh N."/>
            <person name="Kurilenko V."/>
            <person name="Eremeev V."/>
            <person name="Velansky P."/>
            <person name="Mikhailov V."/>
            <person name="Isaeva M."/>
        </authorList>
    </citation>
    <scope>NUCLEOTIDE SEQUENCE</scope>
    <source>
        <strain evidence="14">KMM 9713</strain>
    </source>
</reference>
<keyword evidence="8 10" id="KW-0472">Membrane</keyword>
<feature type="domain" description="CBS" evidence="12">
    <location>
        <begin position="292"/>
        <end position="349"/>
    </location>
</feature>
<evidence type="ECO:0000256" key="2">
    <source>
        <dbReference type="ARBA" id="ARBA00006337"/>
    </source>
</evidence>
<feature type="transmembrane region" description="Helical" evidence="11">
    <location>
        <begin position="110"/>
        <end position="133"/>
    </location>
</feature>
<evidence type="ECO:0000256" key="8">
    <source>
        <dbReference type="ARBA" id="ARBA00023136"/>
    </source>
</evidence>
<dbReference type="EMBL" id="JANCMU010000001">
    <property type="protein sequence ID" value="MDG4945671.1"/>
    <property type="molecule type" value="Genomic_DNA"/>
</dbReference>
<feature type="transmembrane region" description="Helical" evidence="11">
    <location>
        <begin position="24"/>
        <end position="47"/>
    </location>
</feature>
<feature type="domain" description="CBS" evidence="12">
    <location>
        <begin position="229"/>
        <end position="289"/>
    </location>
</feature>
<dbReference type="PROSITE" id="PS51371">
    <property type="entry name" value="CBS"/>
    <property type="match status" value="2"/>
</dbReference>
<evidence type="ECO:0000259" key="12">
    <source>
        <dbReference type="PROSITE" id="PS51371"/>
    </source>
</evidence>
<evidence type="ECO:0000256" key="10">
    <source>
        <dbReference type="PROSITE-ProRule" id="PRU01193"/>
    </source>
</evidence>
<dbReference type="CDD" id="cd04590">
    <property type="entry name" value="CBS_pair_CorC_HlyC_assoc"/>
    <property type="match status" value="1"/>
</dbReference>
<dbReference type="InterPro" id="IPR000644">
    <property type="entry name" value="CBS_dom"/>
</dbReference>
<feature type="domain" description="CNNM transmembrane" evidence="13">
    <location>
        <begin position="16"/>
        <end position="210"/>
    </location>
</feature>
<dbReference type="InterPro" id="IPR002550">
    <property type="entry name" value="CNNM"/>
</dbReference>
<dbReference type="Pfam" id="PF01595">
    <property type="entry name" value="CNNM"/>
    <property type="match status" value="1"/>
</dbReference>
<dbReference type="RefSeq" id="WP_304420233.1">
    <property type="nucleotide sequence ID" value="NZ_JANCMU010000001.1"/>
</dbReference>
<dbReference type="Proteomes" id="UP001152599">
    <property type="component" value="Unassembled WGS sequence"/>
</dbReference>
<dbReference type="InterPro" id="IPR046342">
    <property type="entry name" value="CBS_dom_sf"/>
</dbReference>
<dbReference type="InterPro" id="IPR044751">
    <property type="entry name" value="Ion_transp-like_CBS"/>
</dbReference>
<evidence type="ECO:0000256" key="3">
    <source>
        <dbReference type="ARBA" id="ARBA00022475"/>
    </source>
</evidence>
<gene>
    <name evidence="14" type="primary">gldE</name>
    <name evidence="14" type="ORF">NMK71_04525</name>
</gene>
<keyword evidence="7 9" id="KW-0129">CBS domain</keyword>
<proteinExistence type="inferred from homology"/>
<evidence type="ECO:0000256" key="7">
    <source>
        <dbReference type="ARBA" id="ARBA00023122"/>
    </source>
</evidence>
<dbReference type="InterPro" id="IPR016169">
    <property type="entry name" value="FAD-bd_PCMH_sub2"/>
</dbReference>
<sequence length="451" mass="51565">MEPEPTSLLFFLQSYSSATVTLEIFALIVLLFLSALMSGSEVAFFSLKKKDIDVAKDDKQPRIELIQKLLRNKKKLLATILVGNNFINIGIVLLSAYLSANMIHPYLEGLSFLGINFTVIFDVIIITFILLLFGEIIPKIYSAQNALKFSQFSAPSIQFAQLLTKPIALPLLWMSNLLEKNLKTSHKISVDQLSQALELTSEDAMTTSEEQKILEGIVSFGNTETRQIMTPRVDMYALRLNMTFDQVINGVSDKGYSRVPVYDDNIDEIRGILYAKDLLPYLNKEEVDWVKLLRKPFFVSENKKLDDLLSDFQDRKTHLAVVVDEYGGTSGIVSLEDVLEEVVGDISDEFDDEQIYYSKLDHDNFLFEGKTSLKDFFRLMEVEEEDLFDEHKGEAETLAGFVLEIAQEVPNRRQKITFENYVFAIESLDKKRIKRIKVTRTPRVEENQDDE</sequence>
<evidence type="ECO:0000256" key="6">
    <source>
        <dbReference type="ARBA" id="ARBA00022989"/>
    </source>
</evidence>
<dbReference type="Pfam" id="PF03471">
    <property type="entry name" value="CorC_HlyC"/>
    <property type="match status" value="1"/>
</dbReference>
<evidence type="ECO:0000259" key="13">
    <source>
        <dbReference type="PROSITE" id="PS51846"/>
    </source>
</evidence>